<name>A0A4Y6V7E8_9PROT</name>
<dbReference type="Gene3D" id="3.20.20.30">
    <property type="entry name" value="Luciferase-like domain"/>
    <property type="match status" value="1"/>
</dbReference>
<evidence type="ECO:0000259" key="7">
    <source>
        <dbReference type="Pfam" id="PF00296"/>
    </source>
</evidence>
<dbReference type="InterPro" id="IPR036661">
    <property type="entry name" value="Luciferase-like_sf"/>
</dbReference>
<reference evidence="8 9" key="1">
    <citation type="submission" date="2018-09" db="EMBL/GenBank/DDBJ databases">
        <title>The complete genome sequence of Neokomagataea tanensis NBRC 106556(T).</title>
        <authorList>
            <person name="Chua K.-O."/>
            <person name="See-Too W.-S."/>
            <person name="Hong K.-W."/>
            <person name="Yin W.-F."/>
            <person name="Chan K.-G."/>
        </authorList>
    </citation>
    <scope>NUCLEOTIDE SEQUENCE [LARGE SCALE GENOMIC DNA]</scope>
    <source>
        <strain evidence="9">AH13 \ NBRC 106556</strain>
    </source>
</reference>
<comment type="similarity">
    <text evidence="5">Belongs to the NtaA/SnaA/DszA monooxygenase family.</text>
</comment>
<feature type="binding site" evidence="6">
    <location>
        <position position="143"/>
    </location>
    <ligand>
        <name>FMN</name>
        <dbReference type="ChEBI" id="CHEBI:58210"/>
    </ligand>
</feature>
<keyword evidence="3" id="KW-0560">Oxidoreductase</keyword>
<dbReference type="Pfam" id="PF00296">
    <property type="entry name" value="Bac_luciferase"/>
    <property type="match status" value="1"/>
</dbReference>
<dbReference type="PANTHER" id="PTHR30011">
    <property type="entry name" value="ALKANESULFONATE MONOOXYGENASE-RELATED"/>
    <property type="match status" value="1"/>
</dbReference>
<evidence type="ECO:0000256" key="3">
    <source>
        <dbReference type="ARBA" id="ARBA00023002"/>
    </source>
</evidence>
<dbReference type="InterPro" id="IPR051260">
    <property type="entry name" value="Diverse_substr_monoxygenases"/>
</dbReference>
<dbReference type="NCBIfam" id="TIGR03860">
    <property type="entry name" value="FMN_nitrolo"/>
    <property type="match status" value="1"/>
</dbReference>
<gene>
    <name evidence="8" type="ORF">D5366_09975</name>
</gene>
<dbReference type="InterPro" id="IPR011251">
    <property type="entry name" value="Luciferase-like_dom"/>
</dbReference>
<feature type="domain" description="Luciferase-like" evidence="7">
    <location>
        <begin position="17"/>
        <end position="381"/>
    </location>
</feature>
<evidence type="ECO:0000313" key="8">
    <source>
        <dbReference type="EMBL" id="QDH25989.1"/>
    </source>
</evidence>
<dbReference type="SUPFAM" id="SSF51679">
    <property type="entry name" value="Bacterial luciferase-like"/>
    <property type="match status" value="1"/>
</dbReference>
<keyword evidence="2 6" id="KW-0288">FMN</keyword>
<dbReference type="AlphaFoldDB" id="A0A4Y6V7E8"/>
<feature type="binding site" evidence="6">
    <location>
        <position position="147"/>
    </location>
    <ligand>
        <name>FMN</name>
        <dbReference type="ChEBI" id="CHEBI:58210"/>
    </ligand>
</feature>
<dbReference type="GO" id="GO:0016705">
    <property type="term" value="F:oxidoreductase activity, acting on paired donors, with incorporation or reduction of molecular oxygen"/>
    <property type="evidence" value="ECO:0007669"/>
    <property type="project" value="InterPro"/>
</dbReference>
<dbReference type="InterPro" id="IPR016215">
    <property type="entry name" value="NTA_MOA"/>
</dbReference>
<dbReference type="KEGG" id="ntn:D5366_09975"/>
<protein>
    <submittedName>
        <fullName evidence="8">LLM class flavin-dependent oxidoreductase</fullName>
    </submittedName>
</protein>
<feature type="binding site" evidence="6">
    <location>
        <position position="93"/>
    </location>
    <ligand>
        <name>FMN</name>
        <dbReference type="ChEBI" id="CHEBI:58210"/>
    </ligand>
</feature>
<organism evidence="8 9">
    <name type="scientific">Neokomagataea tanensis</name>
    <dbReference type="NCBI Taxonomy" id="661191"/>
    <lineage>
        <taxon>Bacteria</taxon>
        <taxon>Pseudomonadati</taxon>
        <taxon>Pseudomonadota</taxon>
        <taxon>Alphaproteobacteria</taxon>
        <taxon>Acetobacterales</taxon>
        <taxon>Acetobacteraceae</taxon>
        <taxon>Neokomagataea</taxon>
    </lineage>
</organism>
<evidence type="ECO:0000256" key="4">
    <source>
        <dbReference type="ARBA" id="ARBA00023033"/>
    </source>
</evidence>
<evidence type="ECO:0000256" key="6">
    <source>
        <dbReference type="PIRSR" id="PIRSR000337-1"/>
    </source>
</evidence>
<evidence type="ECO:0000313" key="9">
    <source>
        <dbReference type="Proteomes" id="UP000317214"/>
    </source>
</evidence>
<evidence type="ECO:0000256" key="1">
    <source>
        <dbReference type="ARBA" id="ARBA00022630"/>
    </source>
</evidence>
<dbReference type="GO" id="GO:0004497">
    <property type="term" value="F:monooxygenase activity"/>
    <property type="evidence" value="ECO:0007669"/>
    <property type="project" value="UniProtKB-KW"/>
</dbReference>
<dbReference type="OrthoDB" id="6752030at2"/>
<dbReference type="EMBL" id="CP032485">
    <property type="protein sequence ID" value="QDH25989.1"/>
    <property type="molecule type" value="Genomic_DNA"/>
</dbReference>
<evidence type="ECO:0000256" key="2">
    <source>
        <dbReference type="ARBA" id="ARBA00022643"/>
    </source>
</evidence>
<keyword evidence="1 6" id="KW-0285">Flavoprotein</keyword>
<sequence>MTCVSHQASGLWRHPNDQAYRYKTISYWTELAQILEKGLFDGLFIADVLGTYDVYGGSPDAALRNAAQVPVNDPAVTIAAMAAVTKHLGFGLTAALSYEHPYPFARRMSTLDHLTQGRIGWNIVTGYLDSAARGNGHIRQESHDTRYDIAHDYLDVVTNLWNNSWDDGAVLHDKERGVYTDPSKVHRITHNGPYFSVDAIHLCEPSPQRTPVLYQAGTSRKGRAFAGKYAECVFLAGPSVIVAKNGVETIRSEVSAQGRKAESVRIFSLVTVVTGANDAEAHAKYDEYRSYVSLEGALTLMSGWTGVDFSTYSPDEPVKHIRNDAIHSAIDALTVTDPDRVWTVRELAEHSAIGGLGVTFIGGPETIADKMEKWIDQTGVDGFNLAYAVTPGSFEDFIKYVIPELQRRGRYKTKYREGTLREKLFSPIVKNK</sequence>
<dbReference type="PIRSF" id="PIRSF000337">
    <property type="entry name" value="NTA_MOA"/>
    <property type="match status" value="1"/>
</dbReference>
<dbReference type="Proteomes" id="UP000317214">
    <property type="component" value="Chromosome"/>
</dbReference>
<dbReference type="PANTHER" id="PTHR30011:SF16">
    <property type="entry name" value="C2H2 FINGER DOMAIN TRANSCRIPTION FACTOR (EUROFUNG)-RELATED"/>
    <property type="match status" value="1"/>
</dbReference>
<keyword evidence="9" id="KW-1185">Reference proteome</keyword>
<accession>A0A4Y6V7E8</accession>
<feature type="binding site" evidence="6">
    <location>
        <position position="219"/>
    </location>
    <ligand>
        <name>FMN</name>
        <dbReference type="ChEBI" id="CHEBI:58210"/>
    </ligand>
</feature>
<evidence type="ECO:0000256" key="5">
    <source>
        <dbReference type="ARBA" id="ARBA00033748"/>
    </source>
</evidence>
<proteinExistence type="inferred from homology"/>
<feature type="binding site" evidence="6">
    <location>
        <position position="47"/>
    </location>
    <ligand>
        <name>FMN</name>
        <dbReference type="ChEBI" id="CHEBI:58210"/>
    </ligand>
</feature>
<keyword evidence="4" id="KW-0503">Monooxygenase</keyword>